<name>A0A1H5DI33_9BRAD</name>
<evidence type="ECO:0000313" key="2">
    <source>
        <dbReference type="EMBL" id="SED78524.1"/>
    </source>
</evidence>
<dbReference type="PANTHER" id="PTHR38591">
    <property type="entry name" value="HYDROLASE"/>
    <property type="match status" value="1"/>
</dbReference>
<dbReference type="Gene3D" id="2.40.370.10">
    <property type="entry name" value="AttH-like domain"/>
    <property type="match status" value="2"/>
</dbReference>
<gene>
    <name evidence="2" type="ORF">SAMN05444164_5795</name>
</gene>
<proteinExistence type="predicted"/>
<dbReference type="Pfam" id="PF07143">
    <property type="entry name" value="CrtC"/>
    <property type="match status" value="1"/>
</dbReference>
<evidence type="ECO:0000259" key="1">
    <source>
        <dbReference type="Pfam" id="PF07143"/>
    </source>
</evidence>
<dbReference type="PANTHER" id="PTHR38591:SF1">
    <property type="entry name" value="BLL1000 PROTEIN"/>
    <property type="match status" value="1"/>
</dbReference>
<dbReference type="InterPro" id="IPR010791">
    <property type="entry name" value="AttH_dom"/>
</dbReference>
<sequence>MRLRMHPITPNTLTASGTITRRAFAGGALALALGGKSLAQGFAGLGENAEGFAAVTPGKQFVFPIDHGPHPEFRIEWWYVTANLSDANGAAYGAQWTLFRQAMKPGGPREGWANQQVWMGHAAVTSATMHRFSETFARGGVGQAGVEATPFRAWIDAWEMKGLDPFDAQRVAPLELKASAADFSTALRLDANRPLVLQGDHGYSRKSDRGQASYYYSQPFYQASGRIVIDDGPVDVTGMAWMDREWSSQPLAADQTGWDWFSLHLPGDEKLMLYRLRQKDGRENLFGNWFTPDGRSAEIAGPGNSITPVATTEIDGRKLPTSWRVALPVRGLAIETTPVNPRSWMGTSFPYWEGPIRFAGSHAGIGYLEMTGY</sequence>
<protein>
    <submittedName>
        <fullName evidence="2">Predicted secreted hydrolase</fullName>
    </submittedName>
</protein>
<evidence type="ECO:0000313" key="3">
    <source>
        <dbReference type="Proteomes" id="UP000198992"/>
    </source>
</evidence>
<dbReference type="InterPro" id="IPR023374">
    <property type="entry name" value="AttH-like_dom_sf"/>
</dbReference>
<dbReference type="EMBL" id="FNTH01000001">
    <property type="protein sequence ID" value="SED78524.1"/>
    <property type="molecule type" value="Genomic_DNA"/>
</dbReference>
<organism evidence="2 3">
    <name type="scientific">Bradyrhizobium erythrophlei</name>
    <dbReference type="NCBI Taxonomy" id="1437360"/>
    <lineage>
        <taxon>Bacteria</taxon>
        <taxon>Pseudomonadati</taxon>
        <taxon>Pseudomonadota</taxon>
        <taxon>Alphaproteobacteria</taxon>
        <taxon>Hyphomicrobiales</taxon>
        <taxon>Nitrobacteraceae</taxon>
        <taxon>Bradyrhizobium</taxon>
    </lineage>
</organism>
<dbReference type="SUPFAM" id="SSF159245">
    <property type="entry name" value="AttH-like"/>
    <property type="match status" value="1"/>
</dbReference>
<dbReference type="AlphaFoldDB" id="A0A1H5DI33"/>
<accession>A0A1H5DI33</accession>
<dbReference type="Pfam" id="PF17186">
    <property type="entry name" value="Lipocalin_9"/>
    <property type="match status" value="1"/>
</dbReference>
<keyword evidence="2" id="KW-0378">Hydrolase</keyword>
<dbReference type="GO" id="GO:0016787">
    <property type="term" value="F:hydrolase activity"/>
    <property type="evidence" value="ECO:0007669"/>
    <property type="project" value="UniProtKB-KW"/>
</dbReference>
<reference evidence="2 3" key="1">
    <citation type="submission" date="2016-10" db="EMBL/GenBank/DDBJ databases">
        <authorList>
            <person name="de Groot N.N."/>
        </authorList>
    </citation>
    <scope>NUCLEOTIDE SEQUENCE [LARGE SCALE GENOMIC DNA]</scope>
    <source>
        <strain evidence="2 3">MT12</strain>
    </source>
</reference>
<feature type="domain" description="AttH" evidence="1">
    <location>
        <begin position="75"/>
        <end position="248"/>
    </location>
</feature>
<dbReference type="RefSeq" id="WP_244549748.1">
    <property type="nucleotide sequence ID" value="NZ_FNTH01000001.1"/>
</dbReference>
<dbReference type="Proteomes" id="UP000198992">
    <property type="component" value="Unassembled WGS sequence"/>
</dbReference>